<comment type="caution">
    <text evidence="6">The sequence shown here is derived from an EMBL/GenBank/DDBJ whole genome shotgun (WGS) entry which is preliminary data.</text>
</comment>
<keyword evidence="4" id="KW-0812">Transmembrane</keyword>
<keyword evidence="2" id="KW-0802">TPR repeat</keyword>
<dbReference type="PROSITE" id="PS50005">
    <property type="entry name" value="TPR"/>
    <property type="match status" value="2"/>
</dbReference>
<feature type="coiled-coil region" evidence="3">
    <location>
        <begin position="580"/>
        <end position="632"/>
    </location>
</feature>
<dbReference type="AlphaFoldDB" id="A0AAW9S758"/>
<keyword evidence="4" id="KW-0472">Membrane</keyword>
<evidence type="ECO:0000259" key="5">
    <source>
        <dbReference type="SMART" id="SM00331"/>
    </source>
</evidence>
<dbReference type="GO" id="GO:0016791">
    <property type="term" value="F:phosphatase activity"/>
    <property type="evidence" value="ECO:0007669"/>
    <property type="project" value="TreeGrafter"/>
</dbReference>
<feature type="repeat" description="TPR" evidence="2">
    <location>
        <begin position="249"/>
        <end position="282"/>
    </location>
</feature>
<dbReference type="InterPro" id="IPR001932">
    <property type="entry name" value="PPM-type_phosphatase-like_dom"/>
</dbReference>
<dbReference type="PANTHER" id="PTHR43156">
    <property type="entry name" value="STAGE II SPORULATION PROTEIN E-RELATED"/>
    <property type="match status" value="1"/>
</dbReference>
<keyword evidence="1" id="KW-0378">Hydrolase</keyword>
<dbReference type="Gene3D" id="3.60.40.10">
    <property type="entry name" value="PPM-type phosphatase domain"/>
    <property type="match status" value="1"/>
</dbReference>
<organism evidence="6 7">
    <name type="scientific">Rapidithrix thailandica</name>
    <dbReference type="NCBI Taxonomy" id="413964"/>
    <lineage>
        <taxon>Bacteria</taxon>
        <taxon>Pseudomonadati</taxon>
        <taxon>Bacteroidota</taxon>
        <taxon>Cytophagia</taxon>
        <taxon>Cytophagales</taxon>
        <taxon>Flammeovirgaceae</taxon>
        <taxon>Rapidithrix</taxon>
    </lineage>
</organism>
<evidence type="ECO:0000313" key="7">
    <source>
        <dbReference type="Proteomes" id="UP001403385"/>
    </source>
</evidence>
<keyword evidence="3" id="KW-0175">Coiled coil</keyword>
<protein>
    <submittedName>
        <fullName evidence="6">Tetratricopeptide repeat protein</fullName>
    </submittedName>
</protein>
<dbReference type="InterPro" id="IPR036457">
    <property type="entry name" value="PPM-type-like_dom_sf"/>
</dbReference>
<dbReference type="Pfam" id="PF13424">
    <property type="entry name" value="TPR_12"/>
    <property type="match status" value="2"/>
</dbReference>
<dbReference type="PANTHER" id="PTHR43156:SF9">
    <property type="entry name" value="HAMP DOMAIN-CONTAINING PROTEIN"/>
    <property type="match status" value="1"/>
</dbReference>
<dbReference type="Gene3D" id="1.25.40.10">
    <property type="entry name" value="Tetratricopeptide repeat domain"/>
    <property type="match status" value="3"/>
</dbReference>
<name>A0AAW9S758_9BACT</name>
<dbReference type="Proteomes" id="UP001403385">
    <property type="component" value="Unassembled WGS sequence"/>
</dbReference>
<dbReference type="InterPro" id="IPR019734">
    <property type="entry name" value="TPR_rpt"/>
</dbReference>
<reference evidence="6 7" key="1">
    <citation type="submission" date="2024-04" db="EMBL/GenBank/DDBJ databases">
        <title>Novel genus in family Flammeovirgaceae.</title>
        <authorList>
            <person name="Nguyen T.H."/>
            <person name="Vuong T.Q."/>
            <person name="Le H."/>
            <person name="Kim S.-G."/>
        </authorList>
    </citation>
    <scope>NUCLEOTIDE SEQUENCE [LARGE SCALE GENOMIC DNA]</scope>
    <source>
        <strain evidence="6 7">JCM 23209</strain>
    </source>
</reference>
<dbReference type="EMBL" id="JBDKWZ010000001">
    <property type="protein sequence ID" value="MEN7546591.1"/>
    <property type="molecule type" value="Genomic_DNA"/>
</dbReference>
<dbReference type="Pfam" id="PF12862">
    <property type="entry name" value="ANAPC5"/>
    <property type="match status" value="1"/>
</dbReference>
<feature type="domain" description="PPM-type phosphatase" evidence="5">
    <location>
        <begin position="652"/>
        <end position="878"/>
    </location>
</feature>
<dbReference type="SMART" id="SM00331">
    <property type="entry name" value="PP2C_SIG"/>
    <property type="match status" value="1"/>
</dbReference>
<dbReference type="Pfam" id="PF07228">
    <property type="entry name" value="SpoIIE"/>
    <property type="match status" value="1"/>
</dbReference>
<gene>
    <name evidence="6" type="ORF">AAG747_01650</name>
</gene>
<evidence type="ECO:0000313" key="6">
    <source>
        <dbReference type="EMBL" id="MEN7546591.1"/>
    </source>
</evidence>
<feature type="coiled-coil region" evidence="3">
    <location>
        <begin position="47"/>
        <end position="74"/>
    </location>
</feature>
<evidence type="ECO:0000256" key="2">
    <source>
        <dbReference type="PROSITE-ProRule" id="PRU00339"/>
    </source>
</evidence>
<keyword evidence="7" id="KW-1185">Reference proteome</keyword>
<evidence type="ECO:0000256" key="1">
    <source>
        <dbReference type="ARBA" id="ARBA00022801"/>
    </source>
</evidence>
<feature type="coiled-coil region" evidence="3">
    <location>
        <begin position="407"/>
        <end position="555"/>
    </location>
</feature>
<dbReference type="RefSeq" id="WP_346819375.1">
    <property type="nucleotide sequence ID" value="NZ_JBDKWZ010000001.1"/>
</dbReference>
<evidence type="ECO:0000256" key="3">
    <source>
        <dbReference type="SAM" id="Coils"/>
    </source>
</evidence>
<dbReference type="InterPro" id="IPR026000">
    <property type="entry name" value="Apc5_dom"/>
</dbReference>
<keyword evidence="4" id="KW-1133">Transmembrane helix</keyword>
<proteinExistence type="predicted"/>
<dbReference type="InterPro" id="IPR011990">
    <property type="entry name" value="TPR-like_helical_dom_sf"/>
</dbReference>
<sequence length="878" mass="101126">MHDKKNRFLRAFFPLILLIIALCQLALAQDIEKLQDQLALSKSDTAKATVLARLAEAELQNDRLEEALEHASQGYRLSQKHQFYNGIVGSARVLGKIEMIKRQFPASLDYYLKAMQAVERGGNDPNQKVDLNIDIGNLYQNWDANDKATDHYVKALEIAEEVNDEALQIKILQVIGYARLRVNDYKEAMKYFQEVAEYYQVKNDLHNYALSLKRLSDISLQAKKYEEALDYNVQILGIKRAQNDKEGESHFLNEIGVIYKQLGKDDLALKHFEEALKINRDNNLDKEASISMLINVGVIYQRNREFDRALDSFNEVLDIRKQIGEPVGIANAHIYLASIYQGLGDLPRARNHIQKSIDMAEKGGDRRLMEKGYRKLAEIYEATGSNKKALHAYRRFVELRDEVIEQERKYQEELLQRQLEAEKKEKELKLLLKDQEVSKLSVEKLQVEADRKEQELALLQRDKDLLERDRRLKEATLRAQELQKEQALQALELAKRKLDAEQKDKEITLLNKNKRIQELALKQKELQDKEQAKAIQLLEREKELQDVKLEEEKTMRKFGIGIIVLIVAVLILIIAGYIGKQKANRKLADQNEKIQKQKEQIEASANQLREASIEINQQKEELEEKNASMTASIRYAKRIQNAILPPPEVLNKHFAEHFVIYRPKDMVSGDFYWFTHAKPYSFIAAVDCTGHGVPGAFMSMIGNTLLNQIVKEKKIYQPNKILEELHNGVREALKQRDSTNVDGMDVCLCRIEHGEGDIVNVEYSGAKCPLLFVSDGEVVMLEADRKSIGGWQKEKVHTFSNHKTQLQKGSMVYLTTDGYIDAANGDRRRLGSKKLREIVRNEAYHDIQTQLQRLEETLDTHQKDADQRDDITLIGVRL</sequence>
<feature type="transmembrane region" description="Helical" evidence="4">
    <location>
        <begin position="558"/>
        <end position="578"/>
    </location>
</feature>
<evidence type="ECO:0000256" key="4">
    <source>
        <dbReference type="SAM" id="Phobius"/>
    </source>
</evidence>
<feature type="repeat" description="TPR" evidence="2">
    <location>
        <begin position="290"/>
        <end position="323"/>
    </location>
</feature>
<dbReference type="InterPro" id="IPR052016">
    <property type="entry name" value="Bact_Sigma-Reg"/>
</dbReference>
<dbReference type="SUPFAM" id="SSF48452">
    <property type="entry name" value="TPR-like"/>
    <property type="match status" value="2"/>
</dbReference>
<accession>A0AAW9S758</accession>
<dbReference type="SMART" id="SM00028">
    <property type="entry name" value="TPR"/>
    <property type="match status" value="8"/>
</dbReference>